<reference evidence="1 2" key="1">
    <citation type="submission" date="2019-04" db="EMBL/GenBank/DDBJ databases">
        <title>Aspergillus burnettii sp. nov., novel species from soil in southeast Queensland.</title>
        <authorList>
            <person name="Gilchrist C.L.M."/>
            <person name="Pitt J.I."/>
            <person name="Lange L."/>
            <person name="Lacey H.J."/>
            <person name="Vuong D."/>
            <person name="Midgley D.J."/>
            <person name="Greenfield P."/>
            <person name="Bradbury M."/>
            <person name="Lacey E."/>
            <person name="Busk P.K."/>
            <person name="Pilgaard B."/>
            <person name="Chooi Y.H."/>
            <person name="Piggott A.M."/>
        </authorList>
    </citation>
    <scope>NUCLEOTIDE SEQUENCE [LARGE SCALE GENOMIC DNA]</scope>
    <source>
        <strain evidence="1 2">FRR 5400</strain>
    </source>
</reference>
<sequence length="65" mass="7370">MLSNTPIEARKRKLRAEIAFKNVAMDAPSANIVKRVGKNARMSNRPGFHGRLKRALRGLKKRIND</sequence>
<evidence type="ECO:0000313" key="2">
    <source>
        <dbReference type="Proteomes" id="UP000541154"/>
    </source>
</evidence>
<organism evidence="1 2">
    <name type="scientific">Petromyces alliaceus</name>
    <name type="common">Aspergillus alliaceus</name>
    <dbReference type="NCBI Taxonomy" id="209559"/>
    <lineage>
        <taxon>Eukaryota</taxon>
        <taxon>Fungi</taxon>
        <taxon>Dikarya</taxon>
        <taxon>Ascomycota</taxon>
        <taxon>Pezizomycotina</taxon>
        <taxon>Eurotiomycetes</taxon>
        <taxon>Eurotiomycetidae</taxon>
        <taxon>Eurotiales</taxon>
        <taxon>Aspergillaceae</taxon>
        <taxon>Aspergillus</taxon>
        <taxon>Aspergillus subgen. Circumdati</taxon>
    </lineage>
</organism>
<name>A0A8H6EBN2_PETAA</name>
<dbReference type="Proteomes" id="UP000541154">
    <property type="component" value="Unassembled WGS sequence"/>
</dbReference>
<accession>A0A8H6EBN2</accession>
<dbReference type="EMBL" id="SPNV01000004">
    <property type="protein sequence ID" value="KAF5866834.1"/>
    <property type="molecule type" value="Genomic_DNA"/>
</dbReference>
<dbReference type="AlphaFoldDB" id="A0A8H6EBN2"/>
<proteinExistence type="predicted"/>
<evidence type="ECO:0000313" key="1">
    <source>
        <dbReference type="EMBL" id="KAF5866834.1"/>
    </source>
</evidence>
<protein>
    <submittedName>
        <fullName evidence="1">Uncharacterized protein</fullName>
    </submittedName>
</protein>
<keyword evidence="2" id="KW-1185">Reference proteome</keyword>
<comment type="caution">
    <text evidence="1">The sequence shown here is derived from an EMBL/GenBank/DDBJ whole genome shotgun (WGS) entry which is preliminary data.</text>
</comment>
<gene>
    <name evidence="1" type="ORF">ETB97_008638</name>
</gene>